<feature type="domain" description="RING-type" evidence="6">
    <location>
        <begin position="642"/>
        <end position="683"/>
    </location>
</feature>
<dbReference type="EMBL" id="OU895879">
    <property type="protein sequence ID" value="CAG9809956.1"/>
    <property type="molecule type" value="Genomic_DNA"/>
</dbReference>
<dbReference type="InterPro" id="IPR013083">
    <property type="entry name" value="Znf_RING/FYVE/PHD"/>
</dbReference>
<feature type="compositionally biased region" description="Polar residues" evidence="5">
    <location>
        <begin position="1"/>
        <end position="15"/>
    </location>
</feature>
<feature type="region of interest" description="Disordered" evidence="5">
    <location>
        <begin position="329"/>
        <end position="385"/>
    </location>
</feature>
<dbReference type="FunFam" id="3.30.40.10:FF:000024">
    <property type="entry name" value="RING finger protein 44 isoform X1"/>
    <property type="match status" value="1"/>
</dbReference>
<dbReference type="AlphaFoldDB" id="A0A9N9S607"/>
<dbReference type="SMART" id="SM00184">
    <property type="entry name" value="RING"/>
    <property type="match status" value="1"/>
</dbReference>
<dbReference type="SUPFAM" id="SSF57850">
    <property type="entry name" value="RING/U-box"/>
    <property type="match status" value="1"/>
</dbReference>
<evidence type="ECO:0000256" key="1">
    <source>
        <dbReference type="ARBA" id="ARBA00022723"/>
    </source>
</evidence>
<feature type="compositionally biased region" description="Polar residues" evidence="5">
    <location>
        <begin position="219"/>
        <end position="240"/>
    </location>
</feature>
<dbReference type="PANTHER" id="PTHR46171:SF3">
    <property type="entry name" value="GH10160P"/>
    <property type="match status" value="1"/>
</dbReference>
<dbReference type="GO" id="GO:0008270">
    <property type="term" value="F:zinc ion binding"/>
    <property type="evidence" value="ECO:0007669"/>
    <property type="project" value="UniProtKB-KW"/>
</dbReference>
<feature type="region of interest" description="Disordered" evidence="5">
    <location>
        <begin position="179"/>
        <end position="265"/>
    </location>
</feature>
<keyword evidence="2 4" id="KW-0863">Zinc-finger</keyword>
<evidence type="ECO:0000256" key="2">
    <source>
        <dbReference type="ARBA" id="ARBA00022771"/>
    </source>
</evidence>
<proteinExistence type="predicted"/>
<evidence type="ECO:0000259" key="6">
    <source>
        <dbReference type="PROSITE" id="PS50089"/>
    </source>
</evidence>
<organism evidence="7 8">
    <name type="scientific">Chironomus riparius</name>
    <dbReference type="NCBI Taxonomy" id="315576"/>
    <lineage>
        <taxon>Eukaryota</taxon>
        <taxon>Metazoa</taxon>
        <taxon>Ecdysozoa</taxon>
        <taxon>Arthropoda</taxon>
        <taxon>Hexapoda</taxon>
        <taxon>Insecta</taxon>
        <taxon>Pterygota</taxon>
        <taxon>Neoptera</taxon>
        <taxon>Endopterygota</taxon>
        <taxon>Diptera</taxon>
        <taxon>Nematocera</taxon>
        <taxon>Chironomoidea</taxon>
        <taxon>Chironomidae</taxon>
        <taxon>Chironominae</taxon>
        <taxon>Chironomus</taxon>
    </lineage>
</organism>
<reference evidence="7" key="2">
    <citation type="submission" date="2022-10" db="EMBL/GenBank/DDBJ databases">
        <authorList>
            <consortium name="ENA_rothamsted_submissions"/>
            <consortium name="culmorum"/>
            <person name="King R."/>
        </authorList>
    </citation>
    <scope>NUCLEOTIDE SEQUENCE</scope>
</reference>
<dbReference type="Proteomes" id="UP001153620">
    <property type="component" value="Chromosome 3"/>
</dbReference>
<feature type="compositionally biased region" description="Basic and acidic residues" evidence="5">
    <location>
        <begin position="201"/>
        <end position="218"/>
    </location>
</feature>
<feature type="compositionally biased region" description="Low complexity" evidence="5">
    <location>
        <begin position="179"/>
        <end position="200"/>
    </location>
</feature>
<dbReference type="PANTHER" id="PTHR46171">
    <property type="entry name" value="GH10160P"/>
    <property type="match status" value="1"/>
</dbReference>
<keyword evidence="3" id="KW-0862">Zinc</keyword>
<evidence type="ECO:0000313" key="7">
    <source>
        <dbReference type="EMBL" id="CAG9809956.1"/>
    </source>
</evidence>
<evidence type="ECO:0000256" key="5">
    <source>
        <dbReference type="SAM" id="MobiDB-lite"/>
    </source>
</evidence>
<keyword evidence="1" id="KW-0479">Metal-binding</keyword>
<dbReference type="CDD" id="cd16472">
    <property type="entry name" value="RING-H2_RNF38-like"/>
    <property type="match status" value="1"/>
</dbReference>
<sequence>MNQNHTITMNSQQIQRRPYINSRGSARGGNNMNHRLQRISFGQNQQSHHSHRNNNGNNSGGNSNQNKDLDCYNGNSSHSGENGININSSQQKDNNLITTNSSEYFNNNNLNNLNPYAKSTNSTSTSISSSPTIELRILIPNYDDLMDTIRSQQPHTSRPGGSGMQNDRRNMMNDRRMNSMMNHYDSSSSSHRSSDMMMDNRPSDGHRNNNINNRDRISPHSSNDYYQENQNNGGPNMKSDSPSRKRRRLQRMPSQSPPTIWENNAHSHNNQMMQNQNQSNQNGYHINNGNNNLNNINNNINNNNNNIISNNQNNLNLNRRLSIRQYNNIIPNNNNNNLNQQHSPSIRRQRFRDQPQQSQQPPRPWDINPTPIFQASPPHHSQHHTSHMMEMNHVPVSLPLSHHEQIWTYPAPHISISPAAPHLPPCQVQNVYSQPFAQACNLNGHHFMQPHTQITATPHHQPHFQHLAQQSGLHMEGIDHHVTPLTHFNSTQMAQISPPQPIFISTEGRPNQMELLHRTARRITAARRNFTRFHWSPTHPTPHLHARQIQAHIPHQTPLPLQTASAYSGILLNFLAMFPLSPYGQPETYSPDSNETENYEALLSLAERLGEAKPRGLGRLEIEQLPNYKFNAETHTGDQTSCVICICDFEPRQTLRVLPCSHEFHAKCVDKWLRSNRTCPICRGNASDYFSSESGSEEQ</sequence>
<evidence type="ECO:0000313" key="8">
    <source>
        <dbReference type="Proteomes" id="UP001153620"/>
    </source>
</evidence>
<feature type="region of interest" description="Disordered" evidence="5">
    <location>
        <begin position="151"/>
        <end position="170"/>
    </location>
</feature>
<protein>
    <recommendedName>
        <fullName evidence="6">RING-type domain-containing protein</fullName>
    </recommendedName>
</protein>
<feature type="compositionally biased region" description="Low complexity" evidence="5">
    <location>
        <begin position="42"/>
        <end position="66"/>
    </location>
</feature>
<dbReference type="GO" id="GO:0061630">
    <property type="term" value="F:ubiquitin protein ligase activity"/>
    <property type="evidence" value="ECO:0007669"/>
    <property type="project" value="TreeGrafter"/>
</dbReference>
<dbReference type="InterPro" id="IPR001841">
    <property type="entry name" value="Znf_RING"/>
</dbReference>
<dbReference type="Gene3D" id="3.30.40.10">
    <property type="entry name" value="Zinc/RING finger domain, C3HC4 (zinc finger)"/>
    <property type="match status" value="1"/>
</dbReference>
<feature type="compositionally biased region" description="Polar residues" evidence="5">
    <location>
        <begin position="252"/>
        <end position="262"/>
    </location>
</feature>
<dbReference type="Pfam" id="PF13639">
    <property type="entry name" value="zf-RING_2"/>
    <property type="match status" value="1"/>
</dbReference>
<reference evidence="7" key="1">
    <citation type="submission" date="2022-01" db="EMBL/GenBank/DDBJ databases">
        <authorList>
            <person name="King R."/>
        </authorList>
    </citation>
    <scope>NUCLEOTIDE SEQUENCE</scope>
</reference>
<dbReference type="GO" id="GO:0016567">
    <property type="term" value="P:protein ubiquitination"/>
    <property type="evidence" value="ECO:0007669"/>
    <property type="project" value="TreeGrafter"/>
</dbReference>
<dbReference type="OrthoDB" id="8062037at2759"/>
<evidence type="ECO:0000256" key="3">
    <source>
        <dbReference type="ARBA" id="ARBA00022833"/>
    </source>
</evidence>
<gene>
    <name evidence="7" type="ORF">CHIRRI_LOCUS12774</name>
</gene>
<evidence type="ECO:0000256" key="4">
    <source>
        <dbReference type="PROSITE-ProRule" id="PRU00175"/>
    </source>
</evidence>
<feature type="compositionally biased region" description="Polar residues" evidence="5">
    <location>
        <begin position="73"/>
        <end position="91"/>
    </location>
</feature>
<dbReference type="PROSITE" id="PS50089">
    <property type="entry name" value="ZF_RING_2"/>
    <property type="match status" value="1"/>
</dbReference>
<accession>A0A9N9S607</accession>
<name>A0A9N9S607_9DIPT</name>
<feature type="region of interest" description="Disordered" evidence="5">
    <location>
        <begin position="1"/>
        <end position="91"/>
    </location>
</feature>
<keyword evidence="8" id="KW-1185">Reference proteome</keyword>
<feature type="compositionally biased region" description="Low complexity" evidence="5">
    <location>
        <begin position="329"/>
        <end position="339"/>
    </location>
</feature>
<feature type="compositionally biased region" description="Polar residues" evidence="5">
    <location>
        <begin position="22"/>
        <end position="34"/>
    </location>
</feature>